<dbReference type="Proteomes" id="UP001283361">
    <property type="component" value="Unassembled WGS sequence"/>
</dbReference>
<keyword evidence="2" id="KW-1185">Reference proteome</keyword>
<name>A0AAE0ZH17_9GAST</name>
<sequence length="77" mass="8949">MAKRQRNGFDCRNEKMTSLKSVSAREKTVLVPLRQNALSFAIHITTILKLRHISPTCRIKRKNLQYARRESNPPTID</sequence>
<protein>
    <submittedName>
        <fullName evidence="1">Uncharacterized protein</fullName>
    </submittedName>
</protein>
<evidence type="ECO:0000313" key="2">
    <source>
        <dbReference type="Proteomes" id="UP001283361"/>
    </source>
</evidence>
<evidence type="ECO:0000313" key="1">
    <source>
        <dbReference type="EMBL" id="KAK3769284.1"/>
    </source>
</evidence>
<dbReference type="AlphaFoldDB" id="A0AAE0ZH17"/>
<reference evidence="1" key="1">
    <citation type="journal article" date="2023" name="G3 (Bethesda)">
        <title>A reference genome for the long-term kleptoplast-retaining sea slug Elysia crispata morphotype clarki.</title>
        <authorList>
            <person name="Eastman K.E."/>
            <person name="Pendleton A.L."/>
            <person name="Shaikh M.A."/>
            <person name="Suttiyut T."/>
            <person name="Ogas R."/>
            <person name="Tomko P."/>
            <person name="Gavelis G."/>
            <person name="Widhalm J.R."/>
            <person name="Wisecaver J.H."/>
        </authorList>
    </citation>
    <scope>NUCLEOTIDE SEQUENCE</scope>
    <source>
        <strain evidence="1">ECLA1</strain>
    </source>
</reference>
<gene>
    <name evidence="1" type="ORF">RRG08_026828</name>
</gene>
<proteinExistence type="predicted"/>
<dbReference type="EMBL" id="JAWDGP010003948">
    <property type="protein sequence ID" value="KAK3769284.1"/>
    <property type="molecule type" value="Genomic_DNA"/>
</dbReference>
<organism evidence="1 2">
    <name type="scientific">Elysia crispata</name>
    <name type="common">lettuce slug</name>
    <dbReference type="NCBI Taxonomy" id="231223"/>
    <lineage>
        <taxon>Eukaryota</taxon>
        <taxon>Metazoa</taxon>
        <taxon>Spiralia</taxon>
        <taxon>Lophotrochozoa</taxon>
        <taxon>Mollusca</taxon>
        <taxon>Gastropoda</taxon>
        <taxon>Heterobranchia</taxon>
        <taxon>Euthyneura</taxon>
        <taxon>Panpulmonata</taxon>
        <taxon>Sacoglossa</taxon>
        <taxon>Placobranchoidea</taxon>
        <taxon>Plakobranchidae</taxon>
        <taxon>Elysia</taxon>
    </lineage>
</organism>
<comment type="caution">
    <text evidence="1">The sequence shown here is derived from an EMBL/GenBank/DDBJ whole genome shotgun (WGS) entry which is preliminary data.</text>
</comment>
<accession>A0AAE0ZH17</accession>